<sequence>MGETPELVVAVDFGMTCTGVAYANLTRSRNVYYVQRWPGRGQANENKVPTVVTYDKHTARVSSWGFLSENRYEQNSPDREYCQWFKTCVDEDHYQKLRAKDPNAAPRSQQDVDRWTEDYMQSLYNWVKSKLEAEIPPEKSWGNTRIEFVFSVPTTWQPQPTVQKFKTIVRKAGWGSGVAHTVTIGLTEAEAAAVYVACESSVSFKENDVLLVADCGGGTTDLNILRVKDLQGSIPHLQQLSVVEGKAIGSTQIDLEFEDLVYSRLEKADAMYPMNLDLETAAWTMMKSSQYLDTKCCFGQPDDLDFRVAIPDLHFSYSNPQHGIFDGHMHFKLSDLQKLFDKQITQLFALIDHQLQNFAISHPGQRVQHLVLSGGLGNSTYVQYRLRERYSTSVNGLTRSRYLAVHVSSEPQLAVCKGLCLDRVRNSQHSKPVLIWRCCRASYGTDCKILYNRKNPEHIGRTTMTDRLDGKKYIMNGIAWFIKKGEPVDVTKPIVQRFTRKITAGDPRRAFSDKVIVSHLDKTFLPLQYGEGAGADVLCRITCDLSAADEKKFKEKNRHWWSTGERYLRVQYEVHVVMGAADITFELWFEGQKLSRSNSIAVEWQVSSAPEPPFVPGSAVPVNHAIFNGQYPGGENRTSYG</sequence>
<protein>
    <submittedName>
        <fullName evidence="1">Uncharacterized protein</fullName>
    </submittedName>
</protein>
<dbReference type="InParanoid" id="A0A0D2A528"/>
<organism evidence="1 2">
    <name type="scientific">Verruconis gallopava</name>
    <dbReference type="NCBI Taxonomy" id="253628"/>
    <lineage>
        <taxon>Eukaryota</taxon>
        <taxon>Fungi</taxon>
        <taxon>Dikarya</taxon>
        <taxon>Ascomycota</taxon>
        <taxon>Pezizomycotina</taxon>
        <taxon>Dothideomycetes</taxon>
        <taxon>Pleosporomycetidae</taxon>
        <taxon>Venturiales</taxon>
        <taxon>Sympoventuriaceae</taxon>
        <taxon>Verruconis</taxon>
    </lineage>
</organism>
<name>A0A0D2A528_9PEZI</name>
<dbReference type="VEuPathDB" id="FungiDB:PV09_07067"/>
<accession>A0A0D2A528</accession>
<dbReference type="SUPFAM" id="SSF53067">
    <property type="entry name" value="Actin-like ATPase domain"/>
    <property type="match status" value="2"/>
</dbReference>
<dbReference type="PANTHER" id="PTHR42749">
    <property type="entry name" value="CELL SHAPE-DETERMINING PROTEIN MREB"/>
    <property type="match status" value="1"/>
</dbReference>
<evidence type="ECO:0000313" key="2">
    <source>
        <dbReference type="Proteomes" id="UP000053259"/>
    </source>
</evidence>
<dbReference type="Proteomes" id="UP000053259">
    <property type="component" value="Unassembled WGS sequence"/>
</dbReference>
<dbReference type="GeneID" id="27315040"/>
<dbReference type="RefSeq" id="XP_016211464.1">
    <property type="nucleotide sequence ID" value="XM_016360787.1"/>
</dbReference>
<dbReference type="EMBL" id="KN847554">
    <property type="protein sequence ID" value="KIW01595.1"/>
    <property type="molecule type" value="Genomic_DNA"/>
</dbReference>
<gene>
    <name evidence="1" type="ORF">PV09_07067</name>
</gene>
<dbReference type="HOGENOM" id="CLU_009958_3_0_1"/>
<dbReference type="Gene3D" id="3.90.640.10">
    <property type="entry name" value="Actin, Chain A, domain 4"/>
    <property type="match status" value="1"/>
</dbReference>
<dbReference type="PANTHER" id="PTHR42749:SF1">
    <property type="entry name" value="CELL SHAPE-DETERMINING PROTEIN MREB"/>
    <property type="match status" value="1"/>
</dbReference>
<dbReference type="InterPro" id="IPR043129">
    <property type="entry name" value="ATPase_NBD"/>
</dbReference>
<reference evidence="1 2" key="1">
    <citation type="submission" date="2015-01" db="EMBL/GenBank/DDBJ databases">
        <title>The Genome Sequence of Ochroconis gallopava CBS43764.</title>
        <authorList>
            <consortium name="The Broad Institute Genomics Platform"/>
            <person name="Cuomo C."/>
            <person name="de Hoog S."/>
            <person name="Gorbushina A."/>
            <person name="Stielow B."/>
            <person name="Teixiera M."/>
            <person name="Abouelleil A."/>
            <person name="Chapman S.B."/>
            <person name="Priest M."/>
            <person name="Young S.K."/>
            <person name="Wortman J."/>
            <person name="Nusbaum C."/>
            <person name="Birren B."/>
        </authorList>
    </citation>
    <scope>NUCLEOTIDE SEQUENCE [LARGE SCALE GENOMIC DNA]</scope>
    <source>
        <strain evidence="1 2">CBS 43764</strain>
    </source>
</reference>
<dbReference type="AlphaFoldDB" id="A0A0D2A528"/>
<evidence type="ECO:0000313" key="1">
    <source>
        <dbReference type="EMBL" id="KIW01595.1"/>
    </source>
</evidence>
<dbReference type="STRING" id="253628.A0A0D2A528"/>
<dbReference type="CDD" id="cd10170">
    <property type="entry name" value="ASKHA_NBD_HSP70"/>
    <property type="match status" value="1"/>
</dbReference>
<proteinExistence type="predicted"/>
<dbReference type="Gene3D" id="3.30.420.40">
    <property type="match status" value="2"/>
</dbReference>
<dbReference type="OrthoDB" id="2394218at2759"/>
<keyword evidence="2" id="KW-1185">Reference proteome</keyword>